<dbReference type="AlphaFoldDB" id="A0A315XN91"/>
<keyword evidence="1" id="KW-0472">Membrane</keyword>
<dbReference type="Proteomes" id="UP000251717">
    <property type="component" value="Unassembled WGS sequence"/>
</dbReference>
<name>A0A315XN91_9EURY</name>
<proteinExistence type="predicted"/>
<reference evidence="2 3" key="1">
    <citation type="submission" date="2017-03" db="EMBL/GenBank/DDBJ databases">
        <title>Genome sequence of Methanobrevibacter thaueri.</title>
        <authorList>
            <person name="Poehlein A."/>
            <person name="Seedorf H."/>
            <person name="Daniel R."/>
        </authorList>
    </citation>
    <scope>NUCLEOTIDE SEQUENCE [LARGE SCALE GENOMIC DNA]</scope>
    <source>
        <strain evidence="2 3">DSM 11995</strain>
    </source>
</reference>
<dbReference type="EMBL" id="MZGS01000016">
    <property type="protein sequence ID" value="PWB87851.1"/>
    <property type="molecule type" value="Genomic_DNA"/>
</dbReference>
<gene>
    <name evidence="2" type="ORF">MBBTH_04380</name>
</gene>
<evidence type="ECO:0000256" key="1">
    <source>
        <dbReference type="SAM" id="Phobius"/>
    </source>
</evidence>
<comment type="caution">
    <text evidence="2">The sequence shown here is derived from an EMBL/GenBank/DDBJ whole genome shotgun (WGS) entry which is preliminary data.</text>
</comment>
<keyword evidence="3" id="KW-1185">Reference proteome</keyword>
<evidence type="ECO:0000313" key="2">
    <source>
        <dbReference type="EMBL" id="PWB87851.1"/>
    </source>
</evidence>
<protein>
    <submittedName>
        <fullName evidence="2">Uncharacterized protein</fullName>
    </submittedName>
</protein>
<sequence>MARHPLRTVFCISLFLVLVLLGIFTNLNHQIIVSIAIIGVFLILFTYVFTIEKGHAALNVCVIITSFIILPVFILLYLKVPDSLPVPWGGVLAVLAVIAFGILAVYVISKLNFVEIEFFDRKK</sequence>
<dbReference type="RefSeq" id="WP_116591423.1">
    <property type="nucleotide sequence ID" value="NZ_MZGS01000016.1"/>
</dbReference>
<feature type="transmembrane region" description="Helical" evidence="1">
    <location>
        <begin position="31"/>
        <end position="49"/>
    </location>
</feature>
<organism evidence="2 3">
    <name type="scientific">Methanobrevibacter thaueri</name>
    <dbReference type="NCBI Taxonomy" id="190975"/>
    <lineage>
        <taxon>Archaea</taxon>
        <taxon>Methanobacteriati</taxon>
        <taxon>Methanobacteriota</taxon>
        <taxon>Methanomada group</taxon>
        <taxon>Methanobacteria</taxon>
        <taxon>Methanobacteriales</taxon>
        <taxon>Methanobacteriaceae</taxon>
        <taxon>Methanobrevibacter</taxon>
    </lineage>
</organism>
<keyword evidence="1" id="KW-0812">Transmembrane</keyword>
<feature type="transmembrane region" description="Helical" evidence="1">
    <location>
        <begin position="90"/>
        <end position="113"/>
    </location>
</feature>
<accession>A0A315XN91</accession>
<evidence type="ECO:0000313" key="3">
    <source>
        <dbReference type="Proteomes" id="UP000251717"/>
    </source>
</evidence>
<keyword evidence="1" id="KW-1133">Transmembrane helix</keyword>
<feature type="transmembrane region" description="Helical" evidence="1">
    <location>
        <begin position="7"/>
        <end position="25"/>
    </location>
</feature>
<feature type="transmembrane region" description="Helical" evidence="1">
    <location>
        <begin position="56"/>
        <end position="78"/>
    </location>
</feature>